<dbReference type="Proteomes" id="UP000730482">
    <property type="component" value="Unassembled WGS sequence"/>
</dbReference>
<comment type="caution">
    <text evidence="1">The sequence shown here is derived from an EMBL/GenBank/DDBJ whole genome shotgun (WGS) entry which is preliminary data.</text>
</comment>
<dbReference type="RefSeq" id="WP_212007381.1">
    <property type="nucleotide sequence ID" value="NZ_JAAFYZ010000005.1"/>
</dbReference>
<dbReference type="SUPFAM" id="SSF56112">
    <property type="entry name" value="Protein kinase-like (PK-like)"/>
    <property type="match status" value="1"/>
</dbReference>
<dbReference type="InterPro" id="IPR011009">
    <property type="entry name" value="Kinase-like_dom_sf"/>
</dbReference>
<dbReference type="EMBL" id="JAAFYZ010000005">
    <property type="protein sequence ID" value="MBS2545723.1"/>
    <property type="molecule type" value="Genomic_DNA"/>
</dbReference>
<organism evidence="1 2">
    <name type="scientific">Catenulispora pinistramenti</name>
    <dbReference type="NCBI Taxonomy" id="2705254"/>
    <lineage>
        <taxon>Bacteria</taxon>
        <taxon>Bacillati</taxon>
        <taxon>Actinomycetota</taxon>
        <taxon>Actinomycetes</taxon>
        <taxon>Catenulisporales</taxon>
        <taxon>Catenulisporaceae</taxon>
        <taxon>Catenulispora</taxon>
    </lineage>
</organism>
<accession>A0ABS5KHL1</accession>
<reference evidence="1 2" key="1">
    <citation type="submission" date="2020-02" db="EMBL/GenBank/DDBJ databases">
        <title>Acidophilic actinobacteria isolated from forest soil.</title>
        <authorList>
            <person name="Golinska P."/>
        </authorList>
    </citation>
    <scope>NUCLEOTIDE SEQUENCE [LARGE SCALE GENOMIC DNA]</scope>
    <source>
        <strain evidence="1 2">NL8</strain>
    </source>
</reference>
<keyword evidence="2" id="KW-1185">Reference proteome</keyword>
<proteinExistence type="predicted"/>
<evidence type="ECO:0000313" key="2">
    <source>
        <dbReference type="Proteomes" id="UP000730482"/>
    </source>
</evidence>
<protein>
    <recommendedName>
        <fullName evidence="3">Protein kinase domain-containing protein</fullName>
    </recommendedName>
</protein>
<evidence type="ECO:0000313" key="1">
    <source>
        <dbReference type="EMBL" id="MBS2545723.1"/>
    </source>
</evidence>
<name>A0ABS5KHL1_9ACTN</name>
<dbReference type="Gene3D" id="3.30.200.20">
    <property type="entry name" value="Phosphorylase Kinase, domain 1"/>
    <property type="match status" value="1"/>
</dbReference>
<sequence>MALADRYRLVERIGRGGFGEVFRAYGESLSLLGAGAGAGFGAGAGAGPGVGIGGVAVAPAPDPAALAEQRIQDAERLLNGGRYGVRIFWRGWSLRAGLWLVCWL</sequence>
<evidence type="ECO:0008006" key="3">
    <source>
        <dbReference type="Google" id="ProtNLM"/>
    </source>
</evidence>
<gene>
    <name evidence="1" type="ORF">KGQ19_02455</name>
</gene>